<keyword evidence="2" id="KW-0574">Periplasm</keyword>
<proteinExistence type="predicted"/>
<keyword evidence="5" id="KW-1185">Reference proteome</keyword>
<dbReference type="EMBL" id="PUEJ01000008">
    <property type="protein sequence ID" value="PRH85637.1"/>
    <property type="molecule type" value="Genomic_DNA"/>
</dbReference>
<evidence type="ECO:0000256" key="3">
    <source>
        <dbReference type="SAM" id="SignalP"/>
    </source>
</evidence>
<dbReference type="GO" id="GO:0030976">
    <property type="term" value="F:thiamine pyrophosphate binding"/>
    <property type="evidence" value="ECO:0007669"/>
    <property type="project" value="TreeGrafter"/>
</dbReference>
<gene>
    <name evidence="4" type="ORF">C5L14_21950</name>
</gene>
<dbReference type="Gene3D" id="3.40.190.10">
    <property type="entry name" value="Periplasmic binding protein-like II"/>
    <property type="match status" value="2"/>
</dbReference>
<dbReference type="Proteomes" id="UP000237682">
    <property type="component" value="Unassembled WGS sequence"/>
</dbReference>
<reference evidence="4 5" key="1">
    <citation type="submission" date="2018-02" db="EMBL/GenBank/DDBJ databases">
        <title>Whole genome sequencing of endophytic bacterium.</title>
        <authorList>
            <person name="Eedara R."/>
            <person name="Podile A.R."/>
        </authorList>
    </citation>
    <scope>NUCLEOTIDE SEQUENCE [LARGE SCALE GENOMIC DNA]</scope>
    <source>
        <strain evidence="4 5">RP1T</strain>
    </source>
</reference>
<dbReference type="GO" id="GO:0030975">
    <property type="term" value="F:thiamine binding"/>
    <property type="evidence" value="ECO:0007669"/>
    <property type="project" value="TreeGrafter"/>
</dbReference>
<evidence type="ECO:0000313" key="4">
    <source>
        <dbReference type="EMBL" id="PRH85637.1"/>
    </source>
</evidence>
<organism evidence="4 5">
    <name type="scientific">Labrys okinawensis</name>
    <dbReference type="NCBI Taxonomy" id="346911"/>
    <lineage>
        <taxon>Bacteria</taxon>
        <taxon>Pseudomonadati</taxon>
        <taxon>Pseudomonadota</taxon>
        <taxon>Alphaproteobacteria</taxon>
        <taxon>Hyphomicrobiales</taxon>
        <taxon>Xanthobacteraceae</taxon>
        <taxon>Labrys</taxon>
    </lineage>
</organism>
<feature type="chain" id="PRO_5015435577" evidence="3">
    <location>
        <begin position="26"/>
        <end position="350"/>
    </location>
</feature>
<name>A0A2S9Q8F6_9HYPH</name>
<dbReference type="PANTHER" id="PTHR30006">
    <property type="entry name" value="THIAMINE-BINDING PERIPLASMIC PROTEIN-RELATED"/>
    <property type="match status" value="1"/>
</dbReference>
<dbReference type="CDD" id="cd13589">
    <property type="entry name" value="PBP2_polyamine_RpCGA009"/>
    <property type="match status" value="1"/>
</dbReference>
<protein>
    <submittedName>
        <fullName evidence="4">Spermidine/putrescine ABC transporter substrate-binding protein</fullName>
    </submittedName>
</protein>
<comment type="caution">
    <text evidence="4">The sequence shown here is derived from an EMBL/GenBank/DDBJ whole genome shotgun (WGS) entry which is preliminary data.</text>
</comment>
<dbReference type="AlphaFoldDB" id="A0A2S9Q8F6"/>
<dbReference type="GO" id="GO:0030288">
    <property type="term" value="C:outer membrane-bounded periplasmic space"/>
    <property type="evidence" value="ECO:0007669"/>
    <property type="project" value="TreeGrafter"/>
</dbReference>
<dbReference type="OrthoDB" id="6529964at2"/>
<dbReference type="SUPFAM" id="SSF53850">
    <property type="entry name" value="Periplasmic binding protein-like II"/>
    <property type="match status" value="1"/>
</dbReference>
<keyword evidence="1 3" id="KW-0732">Signal</keyword>
<sequence length="350" mass="37395">MNLRFLAGTAASLALTIGASSAALAQDKTLYVGMNGGPYEKTFTEAVFPDFEKANGVKIVVVPGTSTDILAKATASKDNPQMHLIFLDDGVMMRAISSGLCEKLQPSPELNEIAPSARIKGDMAAGVDMGMTGIGYNKKIFDENGWPAPTSWLDLADPKFKDKLVFQSAATSTYGLHALLMVNRIEGGNESNVEPGFAKVKQAIAPNVLEFIPSSAKLSEMVQTGEAAIFPLTPTAIGNLKDKGLPVEYVQPKEGSVLLMIAQCVTAKNSEPALSQKLAAYLMSAAAQAKALNAGNIIPSNPNTKASTPVAQSKLDAFNGYMKTVITLDWDAINAKRPEWNNRWNKTIER</sequence>
<feature type="signal peptide" evidence="3">
    <location>
        <begin position="1"/>
        <end position="25"/>
    </location>
</feature>
<dbReference type="RefSeq" id="WP_105864196.1">
    <property type="nucleotide sequence ID" value="NZ_PUEJ01000008.1"/>
</dbReference>
<evidence type="ECO:0000313" key="5">
    <source>
        <dbReference type="Proteomes" id="UP000237682"/>
    </source>
</evidence>
<dbReference type="InterPro" id="IPR006059">
    <property type="entry name" value="SBP"/>
</dbReference>
<dbReference type="GO" id="GO:0015888">
    <property type="term" value="P:thiamine transport"/>
    <property type="evidence" value="ECO:0007669"/>
    <property type="project" value="TreeGrafter"/>
</dbReference>
<evidence type="ECO:0000256" key="1">
    <source>
        <dbReference type="ARBA" id="ARBA00022729"/>
    </source>
</evidence>
<evidence type="ECO:0000256" key="2">
    <source>
        <dbReference type="ARBA" id="ARBA00022764"/>
    </source>
</evidence>
<dbReference type="PANTHER" id="PTHR30006:SF2">
    <property type="entry name" value="ABC TRANSPORTER SUBSTRATE-BINDING PROTEIN"/>
    <property type="match status" value="1"/>
</dbReference>
<dbReference type="Pfam" id="PF13416">
    <property type="entry name" value="SBP_bac_8"/>
    <property type="match status" value="1"/>
</dbReference>
<accession>A0A2S9Q8F6</accession>